<dbReference type="AlphaFoldDB" id="A0A0F9LNA8"/>
<comment type="caution">
    <text evidence="1">The sequence shown here is derived from an EMBL/GenBank/DDBJ whole genome shotgun (WGS) entry which is preliminary data.</text>
</comment>
<organism evidence="1">
    <name type="scientific">marine sediment metagenome</name>
    <dbReference type="NCBI Taxonomy" id="412755"/>
    <lineage>
        <taxon>unclassified sequences</taxon>
        <taxon>metagenomes</taxon>
        <taxon>ecological metagenomes</taxon>
    </lineage>
</organism>
<name>A0A0F9LNA8_9ZZZZ</name>
<sequence>MESELDRCFRTLLIYFNIVKALKKFVKRWWVNPYEEDENELKYTIPFKQKRTRFKKCDECGKKKFSTNYYHVFDNGLNYYTGLSVCRICMKEAKARQKLINAEKKLNEE</sequence>
<protein>
    <submittedName>
        <fullName evidence="1">Uncharacterized protein</fullName>
    </submittedName>
</protein>
<gene>
    <name evidence="1" type="ORF">LCGC14_1177090</name>
</gene>
<reference evidence="1" key="1">
    <citation type="journal article" date="2015" name="Nature">
        <title>Complex archaea that bridge the gap between prokaryotes and eukaryotes.</title>
        <authorList>
            <person name="Spang A."/>
            <person name="Saw J.H."/>
            <person name="Jorgensen S.L."/>
            <person name="Zaremba-Niedzwiedzka K."/>
            <person name="Martijn J."/>
            <person name="Lind A.E."/>
            <person name="van Eijk R."/>
            <person name="Schleper C."/>
            <person name="Guy L."/>
            <person name="Ettema T.J."/>
        </authorList>
    </citation>
    <scope>NUCLEOTIDE SEQUENCE</scope>
</reference>
<dbReference type="EMBL" id="LAZR01005867">
    <property type="protein sequence ID" value="KKM96544.1"/>
    <property type="molecule type" value="Genomic_DNA"/>
</dbReference>
<proteinExistence type="predicted"/>
<evidence type="ECO:0000313" key="1">
    <source>
        <dbReference type="EMBL" id="KKM96544.1"/>
    </source>
</evidence>
<accession>A0A0F9LNA8</accession>